<dbReference type="Proteomes" id="UP001519311">
    <property type="component" value="Unassembled WGS sequence"/>
</dbReference>
<evidence type="ECO:0000313" key="3">
    <source>
        <dbReference type="Proteomes" id="UP001519311"/>
    </source>
</evidence>
<reference evidence="2 3" key="1">
    <citation type="submission" date="2021-03" db="EMBL/GenBank/DDBJ databases">
        <title>Sequencing the genomes of 1000 actinobacteria strains.</title>
        <authorList>
            <person name="Klenk H.-P."/>
        </authorList>
    </citation>
    <scope>NUCLEOTIDE SEQUENCE [LARGE SCALE GENOMIC DNA]</scope>
    <source>
        <strain evidence="2 3">DSM 40843</strain>
    </source>
</reference>
<organism evidence="2 3">
    <name type="scientific">Streptomyces clavifer</name>
    <dbReference type="NCBI Taxonomy" id="68188"/>
    <lineage>
        <taxon>Bacteria</taxon>
        <taxon>Bacillati</taxon>
        <taxon>Actinomycetota</taxon>
        <taxon>Actinomycetes</taxon>
        <taxon>Kitasatosporales</taxon>
        <taxon>Streptomycetaceae</taxon>
        <taxon>Streptomyces</taxon>
    </lineage>
</organism>
<name>A0ABS4VJ47_9ACTN</name>
<proteinExistence type="predicted"/>
<gene>
    <name evidence="2" type="ORF">JOF59_006438</name>
</gene>
<accession>A0ABS4VJ47</accession>
<feature type="region of interest" description="Disordered" evidence="1">
    <location>
        <begin position="186"/>
        <end position="239"/>
    </location>
</feature>
<evidence type="ECO:0000256" key="1">
    <source>
        <dbReference type="SAM" id="MobiDB-lite"/>
    </source>
</evidence>
<comment type="caution">
    <text evidence="2">The sequence shown here is derived from an EMBL/GenBank/DDBJ whole genome shotgun (WGS) entry which is preliminary data.</text>
</comment>
<keyword evidence="3" id="KW-1185">Reference proteome</keyword>
<sequence length="360" mass="38088">MSDEQRQRLEDMREERELAVTRAWNQRPYGGHTDQELTRLLATDPVDARREERAAAAADEAKTALLQEIEDAAAGGSTLGGSRSHPSTRYWTTPSEETSSDCPATPNAGVARARSRSLASSVRSWVPQRRPSMGCGRAAGEVFIAFRCAGVAAIALLRPRVRTGSSFIGLSASRARLRGLLEDFDAVPAGGDRDAGDAAGDGAGRGLRHLVEPDDEGDQGALGDRGQRQRVAGPPGEPAVELGPELPVAGKEARVFCGRASTRCSTALWSSAASAAAGRAVVRRDVPGGLRLVGRQQLRLDDVGVLRFRGHPASLSVTGGHDRITAPDIASCPSRFTGILSGLTTAGSSDCRAQGWHRQR</sequence>
<dbReference type="RefSeq" id="WP_209471668.1">
    <property type="nucleotide sequence ID" value="NZ_BMWJ01000007.1"/>
</dbReference>
<protein>
    <submittedName>
        <fullName evidence="2">Uncharacterized protein</fullName>
    </submittedName>
</protein>
<evidence type="ECO:0000313" key="2">
    <source>
        <dbReference type="EMBL" id="MBP2363946.1"/>
    </source>
</evidence>
<dbReference type="EMBL" id="JAGINS010000002">
    <property type="protein sequence ID" value="MBP2363946.1"/>
    <property type="molecule type" value="Genomic_DNA"/>
</dbReference>
<feature type="region of interest" description="Disordered" evidence="1">
    <location>
        <begin position="73"/>
        <end position="110"/>
    </location>
</feature>
<feature type="compositionally biased region" description="Polar residues" evidence="1">
    <location>
        <begin position="80"/>
        <end position="102"/>
    </location>
</feature>